<organism evidence="1 2">
    <name type="scientific">Tritonibacter aquimaris</name>
    <dbReference type="NCBI Taxonomy" id="2663379"/>
    <lineage>
        <taxon>Bacteria</taxon>
        <taxon>Pseudomonadati</taxon>
        <taxon>Pseudomonadota</taxon>
        <taxon>Alphaproteobacteria</taxon>
        <taxon>Rhodobacterales</taxon>
        <taxon>Paracoccaceae</taxon>
        <taxon>Tritonibacter</taxon>
    </lineage>
</organism>
<dbReference type="PANTHER" id="PTHR34387">
    <property type="entry name" value="SLR1258 PROTEIN"/>
    <property type="match status" value="1"/>
</dbReference>
<dbReference type="InterPro" id="IPR007497">
    <property type="entry name" value="SIMPL/DUF541"/>
</dbReference>
<name>A0A844ATN7_9RHOB</name>
<dbReference type="InterPro" id="IPR052022">
    <property type="entry name" value="26kDa_periplasmic_antigen"/>
</dbReference>
<dbReference type="PANTHER" id="PTHR34387:SF1">
    <property type="entry name" value="PERIPLASMIC IMMUNOGENIC PROTEIN"/>
    <property type="match status" value="1"/>
</dbReference>
<dbReference type="Proteomes" id="UP000436694">
    <property type="component" value="Unassembled WGS sequence"/>
</dbReference>
<dbReference type="EMBL" id="WIXK01000004">
    <property type="protein sequence ID" value="MQY42708.1"/>
    <property type="molecule type" value="Genomic_DNA"/>
</dbReference>
<reference evidence="1 2" key="1">
    <citation type="submission" date="2019-10" db="EMBL/GenBank/DDBJ databases">
        <title>Epibacterium sp. nov., isolated from seawater.</title>
        <authorList>
            <person name="Zhang X."/>
            <person name="Li N."/>
        </authorList>
    </citation>
    <scope>NUCLEOTIDE SEQUENCE [LARGE SCALE GENOMIC DNA]</scope>
    <source>
        <strain evidence="1 2">SM1969</strain>
    </source>
</reference>
<keyword evidence="2" id="KW-1185">Reference proteome</keyword>
<accession>A0A844ATN7</accession>
<dbReference type="GO" id="GO:0006974">
    <property type="term" value="P:DNA damage response"/>
    <property type="evidence" value="ECO:0007669"/>
    <property type="project" value="TreeGrafter"/>
</dbReference>
<proteinExistence type="predicted"/>
<dbReference type="Gene3D" id="3.30.110.170">
    <property type="entry name" value="Protein of unknown function (DUF541), domain 1"/>
    <property type="match status" value="1"/>
</dbReference>
<evidence type="ECO:0000313" key="2">
    <source>
        <dbReference type="Proteomes" id="UP000436694"/>
    </source>
</evidence>
<dbReference type="AlphaFoldDB" id="A0A844ATN7"/>
<dbReference type="Pfam" id="PF04402">
    <property type="entry name" value="SIMPL"/>
    <property type="match status" value="1"/>
</dbReference>
<dbReference type="Gene3D" id="3.30.70.2970">
    <property type="entry name" value="Protein of unknown function (DUF541), domain 2"/>
    <property type="match status" value="1"/>
</dbReference>
<protein>
    <submittedName>
        <fullName evidence="1">DUF541 domain-containing protein</fullName>
    </submittedName>
</protein>
<evidence type="ECO:0000313" key="1">
    <source>
        <dbReference type="EMBL" id="MQY42708.1"/>
    </source>
</evidence>
<gene>
    <name evidence="1" type="ORF">GG681_08635</name>
</gene>
<sequence length="238" mass="25033">MGLKSIVLGAGIAVGQLYLPTVAAAQPVVAEAQRQIVVQGSASRAVAPDQAVLTLGVREEHEEARAAMAAASKAMVAIIDELVAAGIAAEDMQTSQLSLSPVWARDDRYDQNGTRKVVGFEASNMLTVKLRDLDALGGVLDQVLAVGANQFQGLRFGLEDANAIERDLRAAAVKDAYDKAQQLADAAGVTLGAARQISEHDFRPDGVMMEMARSAPVPIAAGSLEFSHQVSLVFDLEP</sequence>
<comment type="caution">
    <text evidence="1">The sequence shown here is derived from an EMBL/GenBank/DDBJ whole genome shotgun (WGS) entry which is preliminary data.</text>
</comment>